<dbReference type="OMA" id="CISGGDY"/>
<comment type="caution">
    <text evidence="3">The sequence shown here is derived from an EMBL/GenBank/DDBJ whole genome shotgun (WGS) entry which is preliminary data.</text>
</comment>
<dbReference type="Proteomes" id="UP000053558">
    <property type="component" value="Unassembled WGS sequence"/>
</dbReference>
<dbReference type="InterPro" id="IPR000210">
    <property type="entry name" value="BTB/POZ_dom"/>
</dbReference>
<dbReference type="PROSITE" id="PS50097">
    <property type="entry name" value="BTB"/>
    <property type="match status" value="1"/>
</dbReference>
<protein>
    <recommendedName>
        <fullName evidence="2">BTB domain-containing protein</fullName>
    </recommendedName>
</protein>
<dbReference type="GeneID" id="19210947"/>
<dbReference type="InterPro" id="IPR011333">
    <property type="entry name" value="SKP1/BTB/POZ_sf"/>
</dbReference>
<reference evidence="4" key="1">
    <citation type="journal article" date="2012" name="Science">
        <title>The Paleozoic origin of enzymatic lignin decomposition reconstructed from 31 fungal genomes.</title>
        <authorList>
            <person name="Floudas D."/>
            <person name="Binder M."/>
            <person name="Riley R."/>
            <person name="Barry K."/>
            <person name="Blanchette R.A."/>
            <person name="Henrissat B."/>
            <person name="Martinez A.T."/>
            <person name="Otillar R."/>
            <person name="Spatafora J.W."/>
            <person name="Yadav J.S."/>
            <person name="Aerts A."/>
            <person name="Benoit I."/>
            <person name="Boyd A."/>
            <person name="Carlson A."/>
            <person name="Copeland A."/>
            <person name="Coutinho P.M."/>
            <person name="de Vries R.P."/>
            <person name="Ferreira P."/>
            <person name="Findley K."/>
            <person name="Foster B."/>
            <person name="Gaskell J."/>
            <person name="Glotzer D."/>
            <person name="Gorecki P."/>
            <person name="Heitman J."/>
            <person name="Hesse C."/>
            <person name="Hori C."/>
            <person name="Igarashi K."/>
            <person name="Jurgens J.A."/>
            <person name="Kallen N."/>
            <person name="Kersten P."/>
            <person name="Kohler A."/>
            <person name="Kuees U."/>
            <person name="Kumar T.K.A."/>
            <person name="Kuo A."/>
            <person name="LaButti K."/>
            <person name="Larrondo L.F."/>
            <person name="Lindquist E."/>
            <person name="Ling A."/>
            <person name="Lombard V."/>
            <person name="Lucas S."/>
            <person name="Lundell T."/>
            <person name="Martin R."/>
            <person name="McLaughlin D.J."/>
            <person name="Morgenstern I."/>
            <person name="Morin E."/>
            <person name="Murat C."/>
            <person name="Nagy L.G."/>
            <person name="Nolan M."/>
            <person name="Ohm R.A."/>
            <person name="Patyshakuliyeva A."/>
            <person name="Rokas A."/>
            <person name="Ruiz-Duenas F.J."/>
            <person name="Sabat G."/>
            <person name="Salamov A."/>
            <person name="Samejima M."/>
            <person name="Schmutz J."/>
            <person name="Slot J.C."/>
            <person name="St John F."/>
            <person name="Stenlid J."/>
            <person name="Sun H."/>
            <person name="Sun S."/>
            <person name="Syed K."/>
            <person name="Tsang A."/>
            <person name="Wiebenga A."/>
            <person name="Young D."/>
            <person name="Pisabarro A."/>
            <person name="Eastwood D.C."/>
            <person name="Martin F."/>
            <person name="Cullen D."/>
            <person name="Grigoriev I.V."/>
            <person name="Hibbett D.S."/>
        </authorList>
    </citation>
    <scope>NUCLEOTIDE SEQUENCE [LARGE SCALE GENOMIC DNA]</scope>
    <source>
        <strain evidence="4">RWD-64-598 SS2</strain>
    </source>
</reference>
<feature type="domain" description="BTB" evidence="2">
    <location>
        <begin position="44"/>
        <end position="111"/>
    </location>
</feature>
<dbReference type="KEGG" id="cput:CONPUDRAFT_85425"/>
<evidence type="ECO:0000313" key="3">
    <source>
        <dbReference type="EMBL" id="EIW75085.1"/>
    </source>
</evidence>
<gene>
    <name evidence="3" type="ORF">CONPUDRAFT_85425</name>
</gene>
<proteinExistence type="predicted"/>
<evidence type="ECO:0000256" key="1">
    <source>
        <dbReference type="SAM" id="MobiDB-lite"/>
    </source>
</evidence>
<dbReference type="EMBL" id="JH711589">
    <property type="protein sequence ID" value="EIW75085.1"/>
    <property type="molecule type" value="Genomic_DNA"/>
</dbReference>
<name>A0A5M3M8H0_CONPW</name>
<dbReference type="Pfam" id="PF00651">
    <property type="entry name" value="BTB"/>
    <property type="match status" value="1"/>
</dbReference>
<evidence type="ECO:0000313" key="4">
    <source>
        <dbReference type="Proteomes" id="UP000053558"/>
    </source>
</evidence>
<dbReference type="SUPFAM" id="SSF54695">
    <property type="entry name" value="POZ domain"/>
    <property type="match status" value="1"/>
</dbReference>
<accession>A0A5M3M8H0</accession>
<feature type="compositionally biased region" description="Acidic residues" evidence="1">
    <location>
        <begin position="1"/>
        <end position="10"/>
    </location>
</feature>
<organism evidence="3 4">
    <name type="scientific">Coniophora puteana (strain RWD-64-598)</name>
    <name type="common">Brown rot fungus</name>
    <dbReference type="NCBI Taxonomy" id="741705"/>
    <lineage>
        <taxon>Eukaryota</taxon>
        <taxon>Fungi</taxon>
        <taxon>Dikarya</taxon>
        <taxon>Basidiomycota</taxon>
        <taxon>Agaricomycotina</taxon>
        <taxon>Agaricomycetes</taxon>
        <taxon>Agaricomycetidae</taxon>
        <taxon>Boletales</taxon>
        <taxon>Coniophorineae</taxon>
        <taxon>Coniophoraceae</taxon>
        <taxon>Coniophora</taxon>
    </lineage>
</organism>
<feature type="region of interest" description="Disordered" evidence="1">
    <location>
        <begin position="1"/>
        <end position="23"/>
    </location>
</feature>
<keyword evidence="4" id="KW-1185">Reference proteome</keyword>
<evidence type="ECO:0000259" key="2">
    <source>
        <dbReference type="PROSITE" id="PS50097"/>
    </source>
</evidence>
<dbReference type="AlphaFoldDB" id="A0A5M3M8H0"/>
<sequence length="323" mass="35852">MSVAETDTDSTETLHVSPGPGLGGGTTSLVELVDAGAPFNRPDADVILRASDSVDFRFYKFLLLLASPFFMNMFSLPQPKAHDVAADETKYGCPIIPVTERSEVIRKLLGFCSPVYDTHMPALENLDIVTSLLDAADKYDMKRVGTFIVGMLTAPRFLEAEPLRVFAIACRYRAEKETSIAAKYLLRYAIAEIEYTPELDCISGGDYHSLVKYHTTCGQAMNQISRHWSLLPLPPLDCKVCRKKGISKISTKEYQDAVVYALSFRPCAETLLNSDWLDAMLKKAGSCPNCRERVPQRMAVFVKDLTILVDEIVADVPLGINFH</sequence>
<dbReference type="OrthoDB" id="3357985at2759"/>
<dbReference type="RefSeq" id="XP_007774520.1">
    <property type="nucleotide sequence ID" value="XM_007776330.1"/>
</dbReference>
<dbReference type="Gene3D" id="3.30.710.10">
    <property type="entry name" value="Potassium Channel Kv1.1, Chain A"/>
    <property type="match status" value="1"/>
</dbReference>